<dbReference type="REBASE" id="363258">
    <property type="entry name" value="S.DovoXyS1ORF60780P"/>
</dbReference>
<evidence type="ECO:0000256" key="1">
    <source>
        <dbReference type="ARBA" id="ARBA00010923"/>
    </source>
</evidence>
<dbReference type="InterPro" id="IPR052021">
    <property type="entry name" value="Type-I_RS_S_subunit"/>
</dbReference>
<dbReference type="CDD" id="cd17260">
    <property type="entry name" value="RMtype1_S_EcoEI-TRD1-CR1_like"/>
    <property type="match status" value="1"/>
</dbReference>
<keyword evidence="7" id="KW-1185">Reference proteome</keyword>
<dbReference type="EMBL" id="AP021879">
    <property type="protein sequence ID" value="BBO92897.1"/>
    <property type="molecule type" value="Genomic_DNA"/>
</dbReference>
<comment type="similarity">
    <text evidence="1">Belongs to the type-I restriction system S methylase family.</text>
</comment>
<dbReference type="InterPro" id="IPR000055">
    <property type="entry name" value="Restrct_endonuc_typeI_TRD"/>
</dbReference>
<keyword evidence="4" id="KW-0175">Coiled coil</keyword>
<evidence type="ECO:0000313" key="6">
    <source>
        <dbReference type="EMBL" id="BBO92897.1"/>
    </source>
</evidence>
<evidence type="ECO:0000313" key="7">
    <source>
        <dbReference type="Proteomes" id="UP000422108"/>
    </source>
</evidence>
<dbReference type="GO" id="GO:0003677">
    <property type="term" value="F:DNA binding"/>
    <property type="evidence" value="ECO:0007669"/>
    <property type="project" value="UniProtKB-KW"/>
</dbReference>
<sequence length="410" mass="46579">MSWATHLIGEFIEKNDINIQTGPFGTQLKASDYTVEGTPVINVRNVGYGELRAEKLEFVPDSVVTRLKKHLLVSSDIVFGRKGAVDRHLLVKDGQEGWMQGSDCIRMRFLTDSINPFFLSYALRLEGHKQWMLTQCANKATMASLNQDVICRIPIKLPGKKTQEAVVKILRTYDDLIENNRRRIQLLEQAARLLYKEWFVYLRFPGHDHVKIKGGVPEGWEKVTVPDIIEINPKETITKGIDIHYVPMSSLSTSGMAINNSYIEIRNKPTSVKFRNGDVLFARITPCLENGKTGFVNFLAEDEVACGSTEFIVLRGDRVSPYFTYCLSRTYDFKENAIKSMIGSSGRQRVQVSCFGEYQIGLPKRILLDQFDDFASKCFNQIALLIRQNERLVKARDLLLPRLMSGEVAV</sequence>
<feature type="domain" description="Type I restriction modification DNA specificity" evidence="5">
    <location>
        <begin position="217"/>
        <end position="364"/>
    </location>
</feature>
<dbReference type="PANTHER" id="PTHR30408:SF13">
    <property type="entry name" value="TYPE I RESTRICTION ENZYME HINDI SPECIFICITY SUBUNIT"/>
    <property type="match status" value="1"/>
</dbReference>
<dbReference type="Gene3D" id="3.90.220.20">
    <property type="entry name" value="DNA methylase specificity domains"/>
    <property type="match status" value="2"/>
</dbReference>
<dbReference type="InterPro" id="IPR044946">
    <property type="entry name" value="Restrct_endonuc_typeI_TRD_sf"/>
</dbReference>
<dbReference type="Pfam" id="PF01420">
    <property type="entry name" value="Methylase_S"/>
    <property type="match status" value="2"/>
</dbReference>
<dbReference type="Proteomes" id="UP000422108">
    <property type="component" value="Chromosome"/>
</dbReference>
<evidence type="ECO:0000256" key="4">
    <source>
        <dbReference type="SAM" id="Coils"/>
    </source>
</evidence>
<dbReference type="SUPFAM" id="SSF116734">
    <property type="entry name" value="DNA methylase specificity domain"/>
    <property type="match status" value="2"/>
</dbReference>
<dbReference type="RefSeq" id="WP_155313582.1">
    <property type="nucleotide sequence ID" value="NZ_AP021879.1"/>
</dbReference>
<reference evidence="6 7" key="1">
    <citation type="submission" date="2019-11" db="EMBL/GenBank/DDBJ databases">
        <title>Comparative genomics of hydrocarbon-degrading Desulfosarcina strains.</title>
        <authorList>
            <person name="Watanabe M."/>
            <person name="Kojima H."/>
            <person name="Fukui M."/>
        </authorList>
    </citation>
    <scope>NUCLEOTIDE SEQUENCE [LARGE SCALE GENOMIC DNA]</scope>
    <source>
        <strain evidence="7">oXyS1</strain>
    </source>
</reference>
<organism evidence="6 7">
    <name type="scientific">Desulfosarcina ovata subsp. ovata</name>
    <dbReference type="NCBI Taxonomy" id="2752305"/>
    <lineage>
        <taxon>Bacteria</taxon>
        <taxon>Pseudomonadati</taxon>
        <taxon>Thermodesulfobacteriota</taxon>
        <taxon>Desulfobacteria</taxon>
        <taxon>Desulfobacterales</taxon>
        <taxon>Desulfosarcinaceae</taxon>
        <taxon>Desulfosarcina</taxon>
    </lineage>
</organism>
<protein>
    <recommendedName>
        <fullName evidence="5">Type I restriction modification DNA specificity domain-containing protein</fullName>
    </recommendedName>
</protein>
<keyword evidence="2" id="KW-0680">Restriction system</keyword>
<evidence type="ECO:0000256" key="3">
    <source>
        <dbReference type="ARBA" id="ARBA00023125"/>
    </source>
</evidence>
<feature type="coiled-coil region" evidence="4">
    <location>
        <begin position="170"/>
        <end position="197"/>
    </location>
</feature>
<dbReference type="GO" id="GO:0009307">
    <property type="term" value="P:DNA restriction-modification system"/>
    <property type="evidence" value="ECO:0007669"/>
    <property type="project" value="UniProtKB-KW"/>
</dbReference>
<gene>
    <name evidence="6" type="ORF">DSCOOX_60770</name>
</gene>
<name>A0A5K8AJL8_9BACT</name>
<dbReference type="PANTHER" id="PTHR30408">
    <property type="entry name" value="TYPE-1 RESTRICTION ENZYME ECOKI SPECIFICITY PROTEIN"/>
    <property type="match status" value="1"/>
</dbReference>
<accession>A0A5K8AJL8</accession>
<proteinExistence type="inferred from homology"/>
<evidence type="ECO:0000256" key="2">
    <source>
        <dbReference type="ARBA" id="ARBA00022747"/>
    </source>
</evidence>
<keyword evidence="3" id="KW-0238">DNA-binding</keyword>
<dbReference type="AlphaFoldDB" id="A0A5K8AJL8"/>
<evidence type="ECO:0000259" key="5">
    <source>
        <dbReference type="Pfam" id="PF01420"/>
    </source>
</evidence>
<feature type="domain" description="Type I restriction modification DNA specificity" evidence="5">
    <location>
        <begin position="33"/>
        <end position="189"/>
    </location>
</feature>